<keyword evidence="5" id="KW-1278">Translocase</keyword>
<keyword evidence="10" id="KW-1003">Cell membrane</keyword>
<dbReference type="GO" id="GO:0046872">
    <property type="term" value="F:metal ion binding"/>
    <property type="evidence" value="ECO:0007669"/>
    <property type="project" value="UniProtKB-KW"/>
</dbReference>
<dbReference type="Gene3D" id="3.40.50.1000">
    <property type="entry name" value="HAD superfamily/HAD-like"/>
    <property type="match status" value="1"/>
</dbReference>
<evidence type="ECO:0000256" key="10">
    <source>
        <dbReference type="RuleBase" id="RU362081"/>
    </source>
</evidence>
<dbReference type="InterPro" id="IPR036163">
    <property type="entry name" value="HMA_dom_sf"/>
</dbReference>
<dbReference type="NCBIfam" id="TIGR01525">
    <property type="entry name" value="ATPase-IB_hvy"/>
    <property type="match status" value="1"/>
</dbReference>
<dbReference type="InterPro" id="IPR008250">
    <property type="entry name" value="ATPase_P-typ_transduc_dom_A_sf"/>
</dbReference>
<dbReference type="KEGG" id="llh:I41_04900"/>
<dbReference type="Proteomes" id="UP000317909">
    <property type="component" value="Chromosome"/>
</dbReference>
<keyword evidence="10" id="KW-0067">ATP-binding</keyword>
<dbReference type="InterPro" id="IPR051014">
    <property type="entry name" value="Cation_Transport_ATPase_IB"/>
</dbReference>
<dbReference type="InterPro" id="IPR023214">
    <property type="entry name" value="HAD_sf"/>
</dbReference>
<dbReference type="NCBIfam" id="TIGR01494">
    <property type="entry name" value="ATPase_P-type"/>
    <property type="match status" value="1"/>
</dbReference>
<dbReference type="Pfam" id="PF00122">
    <property type="entry name" value="E1-E2_ATPase"/>
    <property type="match status" value="1"/>
</dbReference>
<dbReference type="InterPro" id="IPR001757">
    <property type="entry name" value="P_typ_ATPase"/>
</dbReference>
<evidence type="ECO:0000256" key="3">
    <source>
        <dbReference type="ARBA" id="ARBA00022692"/>
    </source>
</evidence>
<keyword evidence="3 10" id="KW-0812">Transmembrane</keyword>
<feature type="domain" description="P-type ATPase A" evidence="11">
    <location>
        <begin position="215"/>
        <end position="315"/>
    </location>
</feature>
<dbReference type="InterPro" id="IPR027256">
    <property type="entry name" value="P-typ_ATPase_IB"/>
</dbReference>
<dbReference type="PRINTS" id="PR00941">
    <property type="entry name" value="CDATPASE"/>
</dbReference>
<dbReference type="InterPro" id="IPR036412">
    <property type="entry name" value="HAD-like_sf"/>
</dbReference>
<dbReference type="InterPro" id="IPR023298">
    <property type="entry name" value="ATPase_P-typ_TM_dom_sf"/>
</dbReference>
<accession>A0A517TSI7</accession>
<gene>
    <name evidence="12" type="primary">cadA_1</name>
    <name evidence="12" type="ORF">I41_04900</name>
</gene>
<dbReference type="SFLD" id="SFLDG00002">
    <property type="entry name" value="C1.7:_P-type_atpase_like"/>
    <property type="match status" value="1"/>
</dbReference>
<dbReference type="SUPFAM" id="SSF81665">
    <property type="entry name" value="Calcium ATPase, transmembrane domain M"/>
    <property type="match status" value="1"/>
</dbReference>
<evidence type="ECO:0000313" key="13">
    <source>
        <dbReference type="Proteomes" id="UP000317909"/>
    </source>
</evidence>
<evidence type="ECO:0000256" key="5">
    <source>
        <dbReference type="ARBA" id="ARBA00022967"/>
    </source>
</evidence>
<dbReference type="GO" id="GO:0005886">
    <property type="term" value="C:plasma membrane"/>
    <property type="evidence" value="ECO:0007669"/>
    <property type="project" value="UniProtKB-SubCell"/>
</dbReference>
<evidence type="ECO:0000256" key="6">
    <source>
        <dbReference type="ARBA" id="ARBA00022989"/>
    </source>
</evidence>
<protein>
    <recommendedName>
        <fullName evidence="8">P-type Zn(2+) transporter</fullName>
        <ecNumber evidence="8">7.2.2.12</ecNumber>
    </recommendedName>
</protein>
<evidence type="ECO:0000256" key="1">
    <source>
        <dbReference type="ARBA" id="ARBA00004370"/>
    </source>
</evidence>
<keyword evidence="6 10" id="KW-1133">Transmembrane helix</keyword>
<feature type="transmembrane region" description="Helical" evidence="10">
    <location>
        <begin position="335"/>
        <end position="355"/>
    </location>
</feature>
<feature type="transmembrane region" description="Helical" evidence="10">
    <location>
        <begin position="136"/>
        <end position="157"/>
    </location>
</feature>
<dbReference type="PRINTS" id="PR00119">
    <property type="entry name" value="CATATPASE"/>
</dbReference>
<dbReference type="NCBIfam" id="TIGR01512">
    <property type="entry name" value="ATPase-IB2_Cd"/>
    <property type="match status" value="1"/>
</dbReference>
<feature type="transmembrane region" description="Helical" evidence="10">
    <location>
        <begin position="672"/>
        <end position="692"/>
    </location>
</feature>
<dbReference type="SUPFAM" id="SSF81653">
    <property type="entry name" value="Calcium ATPase, transduction domain A"/>
    <property type="match status" value="1"/>
</dbReference>
<proteinExistence type="inferred from homology"/>
<feature type="transmembrane region" description="Helical" evidence="10">
    <location>
        <begin position="698"/>
        <end position="720"/>
    </location>
</feature>
<dbReference type="EMBL" id="CP036339">
    <property type="protein sequence ID" value="QDT71333.1"/>
    <property type="molecule type" value="Genomic_DNA"/>
</dbReference>
<reference evidence="12 13" key="1">
    <citation type="submission" date="2019-02" db="EMBL/GenBank/DDBJ databases">
        <title>Deep-cultivation of Planctomycetes and their phenomic and genomic characterization uncovers novel biology.</title>
        <authorList>
            <person name="Wiegand S."/>
            <person name="Jogler M."/>
            <person name="Boedeker C."/>
            <person name="Pinto D."/>
            <person name="Vollmers J."/>
            <person name="Rivas-Marin E."/>
            <person name="Kohn T."/>
            <person name="Peeters S.H."/>
            <person name="Heuer A."/>
            <person name="Rast P."/>
            <person name="Oberbeckmann S."/>
            <person name="Bunk B."/>
            <person name="Jeske O."/>
            <person name="Meyerdierks A."/>
            <person name="Storesund J.E."/>
            <person name="Kallscheuer N."/>
            <person name="Luecker S."/>
            <person name="Lage O.M."/>
            <person name="Pohl T."/>
            <person name="Merkel B.J."/>
            <person name="Hornburger P."/>
            <person name="Mueller R.-W."/>
            <person name="Bruemmer F."/>
            <person name="Labrenz M."/>
            <person name="Spormann A.M."/>
            <person name="Op den Camp H."/>
            <person name="Overmann J."/>
            <person name="Amann R."/>
            <person name="Jetten M.S.M."/>
            <person name="Mascher T."/>
            <person name="Medema M.H."/>
            <person name="Devos D.P."/>
            <person name="Kaster A.-K."/>
            <person name="Ovreas L."/>
            <person name="Rohde M."/>
            <person name="Galperin M.Y."/>
            <person name="Jogler C."/>
        </authorList>
    </citation>
    <scope>NUCLEOTIDE SEQUENCE [LARGE SCALE GENOMIC DNA]</scope>
    <source>
        <strain evidence="12 13">I41</strain>
    </source>
</reference>
<dbReference type="GO" id="GO:0016887">
    <property type="term" value="F:ATP hydrolysis activity"/>
    <property type="evidence" value="ECO:0007669"/>
    <property type="project" value="InterPro"/>
</dbReference>
<comment type="catalytic activity">
    <reaction evidence="9">
        <text>Zn(2+)(in) + ATP + H2O = Zn(2+)(out) + ADP + phosphate + H(+)</text>
        <dbReference type="Rhea" id="RHEA:20621"/>
        <dbReference type="ChEBI" id="CHEBI:15377"/>
        <dbReference type="ChEBI" id="CHEBI:15378"/>
        <dbReference type="ChEBI" id="CHEBI:29105"/>
        <dbReference type="ChEBI" id="CHEBI:30616"/>
        <dbReference type="ChEBI" id="CHEBI:43474"/>
        <dbReference type="ChEBI" id="CHEBI:456216"/>
        <dbReference type="EC" id="7.2.2.12"/>
    </reaction>
</comment>
<evidence type="ECO:0000256" key="4">
    <source>
        <dbReference type="ARBA" id="ARBA00022723"/>
    </source>
</evidence>
<evidence type="ECO:0000256" key="7">
    <source>
        <dbReference type="ARBA" id="ARBA00023136"/>
    </source>
</evidence>
<comment type="subcellular location">
    <subcellularLocation>
        <location evidence="10">Cell membrane</location>
    </subcellularLocation>
    <subcellularLocation>
        <location evidence="1">Membrane</location>
    </subcellularLocation>
</comment>
<keyword evidence="4 10" id="KW-0479">Metal-binding</keyword>
<keyword evidence="13" id="KW-1185">Reference proteome</keyword>
<dbReference type="AlphaFoldDB" id="A0A517TSI7"/>
<dbReference type="PROSITE" id="PS00154">
    <property type="entry name" value="ATPASE_E1_E2"/>
    <property type="match status" value="1"/>
</dbReference>
<feature type="transmembrane region" description="Helical" evidence="10">
    <location>
        <begin position="98"/>
        <end position="116"/>
    </location>
</feature>
<dbReference type="PANTHER" id="PTHR48085">
    <property type="entry name" value="CADMIUM/ZINC-TRANSPORTING ATPASE HMA2-RELATED"/>
    <property type="match status" value="1"/>
</dbReference>
<evidence type="ECO:0000256" key="8">
    <source>
        <dbReference type="ARBA" id="ARBA00039097"/>
    </source>
</evidence>
<dbReference type="Gene3D" id="3.40.1110.10">
    <property type="entry name" value="Calcium-transporting ATPase, cytoplasmic domain N"/>
    <property type="match status" value="1"/>
</dbReference>
<dbReference type="InterPro" id="IPR023299">
    <property type="entry name" value="ATPase_P-typ_cyto_dom_N"/>
</dbReference>
<dbReference type="SFLD" id="SFLDF00027">
    <property type="entry name" value="p-type_atpase"/>
    <property type="match status" value="1"/>
</dbReference>
<organism evidence="12 13">
    <name type="scientific">Lacipirellula limnantheis</name>
    <dbReference type="NCBI Taxonomy" id="2528024"/>
    <lineage>
        <taxon>Bacteria</taxon>
        <taxon>Pseudomonadati</taxon>
        <taxon>Planctomycetota</taxon>
        <taxon>Planctomycetia</taxon>
        <taxon>Pirellulales</taxon>
        <taxon>Lacipirellulaceae</taxon>
        <taxon>Lacipirellula</taxon>
    </lineage>
</organism>
<dbReference type="SFLD" id="SFLDS00003">
    <property type="entry name" value="Haloacid_Dehalogenase"/>
    <property type="match status" value="1"/>
</dbReference>
<evidence type="ECO:0000256" key="9">
    <source>
        <dbReference type="ARBA" id="ARBA00047308"/>
    </source>
</evidence>
<evidence type="ECO:0000313" key="12">
    <source>
        <dbReference type="EMBL" id="QDT71333.1"/>
    </source>
</evidence>
<comment type="similarity">
    <text evidence="2 10">Belongs to the cation transport ATPase (P-type) (TC 3.A.3) family. Type IB subfamily.</text>
</comment>
<dbReference type="Gene3D" id="2.70.150.10">
    <property type="entry name" value="Calcium-transporting ATPase, cytoplasmic transduction domain A"/>
    <property type="match status" value="1"/>
</dbReference>
<dbReference type="InterPro" id="IPR044492">
    <property type="entry name" value="P_typ_ATPase_HD_dom"/>
</dbReference>
<dbReference type="EC" id="7.2.2.12" evidence="8"/>
<keyword evidence="12" id="KW-0378">Hydrolase</keyword>
<feature type="transmembrane region" description="Helical" evidence="10">
    <location>
        <begin position="187"/>
        <end position="203"/>
    </location>
</feature>
<dbReference type="SUPFAM" id="SSF55008">
    <property type="entry name" value="HMA, heavy metal-associated domain"/>
    <property type="match status" value="1"/>
</dbReference>
<feature type="transmembrane region" description="Helical" evidence="10">
    <location>
        <begin position="367"/>
        <end position="391"/>
    </location>
</feature>
<dbReference type="PANTHER" id="PTHR48085:SF5">
    <property type="entry name" value="CADMIUM_ZINC-TRANSPORTING ATPASE HMA4-RELATED"/>
    <property type="match status" value="1"/>
</dbReference>
<evidence type="ECO:0000256" key="2">
    <source>
        <dbReference type="ARBA" id="ARBA00006024"/>
    </source>
</evidence>
<dbReference type="FunFam" id="2.70.150.10:FF:000002">
    <property type="entry name" value="Copper-transporting ATPase 1, putative"/>
    <property type="match status" value="1"/>
</dbReference>
<evidence type="ECO:0000259" key="11">
    <source>
        <dbReference type="Pfam" id="PF00122"/>
    </source>
</evidence>
<dbReference type="SUPFAM" id="SSF56784">
    <property type="entry name" value="HAD-like"/>
    <property type="match status" value="1"/>
</dbReference>
<feature type="transmembrane region" description="Helical" evidence="10">
    <location>
        <begin position="164"/>
        <end position="181"/>
    </location>
</feature>
<name>A0A517TSI7_9BACT</name>
<dbReference type="GO" id="GO:0005524">
    <property type="term" value="F:ATP binding"/>
    <property type="evidence" value="ECO:0007669"/>
    <property type="project" value="UniProtKB-UniRule"/>
</dbReference>
<dbReference type="Pfam" id="PF00702">
    <property type="entry name" value="Hydrolase"/>
    <property type="match status" value="1"/>
</dbReference>
<keyword evidence="10" id="KW-0547">Nucleotide-binding</keyword>
<sequence length="722" mass="77278">MPQPKSNAMARRFFIEGMDCAEEISALLTEVGPLVEDRELLDFNVFSRTMTVAALPPRVTSDQVLAAIERAGMRGREITNDGTEQPPESSFWDRQGRLILTSISAIAIVLAQLWQWTQSPAETTGVEVAPPLSSKVLFGVAIAAGLWLVLPKAVGALRRLQPDMNLLMTVAVIGAIAIGEWLEAATVAFLFSLSLLLESWSVNRARRAVAALMDLSPPTARLVAPDGSTTEVAPTEVTVGASFMVKPGERIPLDGQVKEGTSEVNQAPITGESVPVSKAVGSDVYAGTINGDASLVIVSTRAASETTLAKIIRMVGEAQSRRGPSEQWVQKFARVYTPVVMVLAIAMFLIPPLAFGGNWSQWLYRALVLLVIACPCALVISTPVSIVAGLASAARQGVLVKGGVFLEAPAHLKAIAFDKTGTLTLGRPQVIEVVPLNAHTEVELIERAAALEQNSDHPIAKAILEYAAERKITFQAADQFQIIQGKGARGRFSGREFWLGSHRYLEERGQETTAIHERVEAMAGEGRTIVVVGNEQHVCGLISLADELRPETEATLQELRELGIEHLVMLTGDNRPTAEAIAKRAGVDGVEAELLPEDKVTAIEALVSKYQHVGMIGDGVNDAPALALATIGIAMGSVGSDAAIETADVALMSDDLTRLPWLIRHSRRTLSIIRQNIGFSLAVKMLFVILTLANLSSLWGAIAADTGASLLVVLNGLRLLRA</sequence>
<dbReference type="InterPro" id="IPR018303">
    <property type="entry name" value="ATPase_P-typ_P_site"/>
</dbReference>
<dbReference type="GO" id="GO:0016463">
    <property type="term" value="F:P-type zinc transporter activity"/>
    <property type="evidence" value="ECO:0007669"/>
    <property type="project" value="UniProtKB-EC"/>
</dbReference>
<dbReference type="InterPro" id="IPR059000">
    <property type="entry name" value="ATPase_P-type_domA"/>
</dbReference>
<dbReference type="GO" id="GO:0015086">
    <property type="term" value="F:cadmium ion transmembrane transporter activity"/>
    <property type="evidence" value="ECO:0007669"/>
    <property type="project" value="TreeGrafter"/>
</dbReference>
<keyword evidence="7 10" id="KW-0472">Membrane</keyword>